<dbReference type="AlphaFoldDB" id="A0A2K4YGG8"/>
<keyword evidence="2" id="KW-1185">Reference proteome</keyword>
<accession>A0A2K4YGG8</accession>
<evidence type="ECO:0000313" key="1">
    <source>
        <dbReference type="EMBL" id="SOX55858.1"/>
    </source>
</evidence>
<proteinExistence type="predicted"/>
<gene>
    <name evidence="1" type="ORF">MAAFP003_4554</name>
</gene>
<dbReference type="Proteomes" id="UP000236318">
    <property type="component" value="Unassembled WGS sequence"/>
</dbReference>
<organism evidence="1 2">
    <name type="scientific">Mycobacterium ahvazicum</name>
    <dbReference type="NCBI Taxonomy" id="1964395"/>
    <lineage>
        <taxon>Bacteria</taxon>
        <taxon>Bacillati</taxon>
        <taxon>Actinomycetota</taxon>
        <taxon>Actinomycetes</taxon>
        <taxon>Mycobacteriales</taxon>
        <taxon>Mycobacteriaceae</taxon>
        <taxon>Mycobacterium</taxon>
        <taxon>Mycobacterium simiae complex</taxon>
    </lineage>
</organism>
<name>A0A2K4YGG8_9MYCO</name>
<sequence length="76" mass="7691">MADIGDVSRRPASVERASVTGWCAGVVFPANSAQVGVGSFPLPHNSIGRLLADLVVGAREAATATVSSTPPSPRGF</sequence>
<comment type="caution">
    <text evidence="1">The sequence shown here is derived from an EMBL/GenBank/DDBJ whole genome shotgun (WGS) entry which is preliminary data.</text>
</comment>
<dbReference type="EMBL" id="FXEG02000005">
    <property type="protein sequence ID" value="SOX55858.1"/>
    <property type="molecule type" value="Genomic_DNA"/>
</dbReference>
<evidence type="ECO:0000313" key="2">
    <source>
        <dbReference type="Proteomes" id="UP000236318"/>
    </source>
</evidence>
<protein>
    <submittedName>
        <fullName evidence="1">Uncharacterized protein</fullName>
    </submittedName>
</protein>
<reference evidence="1" key="1">
    <citation type="submission" date="2018-01" db="EMBL/GenBank/DDBJ databases">
        <authorList>
            <consortium name="Urmite Genomes"/>
        </authorList>
    </citation>
    <scope>NUCLEOTIDE SEQUENCE [LARGE SCALE GENOMIC DNA]</scope>
    <source>
        <strain evidence="1">AFP003</strain>
    </source>
</reference>